<proteinExistence type="predicted"/>
<keyword evidence="4" id="KW-1185">Reference proteome</keyword>
<organism evidence="3 4">
    <name type="scientific">Vreelandella lionensis</name>
    <dbReference type="NCBI Taxonomy" id="1144478"/>
    <lineage>
        <taxon>Bacteria</taxon>
        <taxon>Pseudomonadati</taxon>
        <taxon>Pseudomonadota</taxon>
        <taxon>Gammaproteobacteria</taxon>
        <taxon>Oceanospirillales</taxon>
        <taxon>Halomonadaceae</taxon>
        <taxon>Vreelandella</taxon>
    </lineage>
</organism>
<protein>
    <submittedName>
        <fullName evidence="3">DUF4214 domain-containing protein</fullName>
    </submittedName>
</protein>
<evidence type="ECO:0000313" key="4">
    <source>
        <dbReference type="Proteomes" id="UP001614338"/>
    </source>
</evidence>
<gene>
    <name evidence="3" type="ORF">ACIGG6_02055</name>
</gene>
<dbReference type="InterPro" id="IPR025282">
    <property type="entry name" value="DUF4214"/>
</dbReference>
<name>A0ABW8BRB3_9GAMM</name>
<sequence length="445" mass="48848">MATASDINKIYREVLGRDAKQSGIDYFMGDIAKGQSLSDIRNSIANSAEAKSRASSSRSSSSSGSRSSSKSGSSVFSGITSSRPSSSSSSGSSNNAASAINDLYQKNLGRSVDRAGLDYWSKEANQYGLDYVERAIRSNNEYNLYQNRGVGMTVAKPDQVSGFTYRNSNDIATQQARNEADYGLLNSGMAAMVQNGNYTPVQDDSGQTLYRSVTGGLYDITGMPVPERPTRSAPQTQVTPQQTSQYQLHQMLDSNSPLMQQAAMMGNQRANARGLLNSSMASQAAQAAMIDRATPFAQQDAQTYFQNSQANADRQQQEYMANLNYQNQLGLNQQSYQFDIGRMQAEYGFSSQLSTQEAEQTLNQLYATSTANGWGVMANNLTDIVGQYSAQLERIQVNPDIEEEDKVALIEQVLAMRDTDIEFQKSLYDNLRTSYLDKTGVFPNR</sequence>
<dbReference type="InterPro" id="IPR038255">
    <property type="entry name" value="PBS_linker_sf"/>
</dbReference>
<evidence type="ECO:0000259" key="2">
    <source>
        <dbReference type="Pfam" id="PF13946"/>
    </source>
</evidence>
<reference evidence="3 4" key="1">
    <citation type="submission" date="2024-10" db="EMBL/GenBank/DDBJ databases">
        <title>The Natural Products Discovery Center: Release of the First 8490 Sequenced Strains for Exploring Actinobacteria Biosynthetic Diversity.</title>
        <authorList>
            <person name="Kalkreuter E."/>
            <person name="Kautsar S.A."/>
            <person name="Yang D."/>
            <person name="Bader C.D."/>
            <person name="Teijaro C.N."/>
            <person name="Fluegel L."/>
            <person name="Davis C.M."/>
            <person name="Simpson J.R."/>
            <person name="Lauterbach L."/>
            <person name="Steele A.D."/>
            <person name="Gui C."/>
            <person name="Meng S."/>
            <person name="Li G."/>
            <person name="Viehrig K."/>
            <person name="Ye F."/>
            <person name="Su P."/>
            <person name="Kiefer A.F."/>
            <person name="Nichols A."/>
            <person name="Cepeda A.J."/>
            <person name="Yan W."/>
            <person name="Fan B."/>
            <person name="Jiang Y."/>
            <person name="Adhikari A."/>
            <person name="Zheng C.-J."/>
            <person name="Schuster L."/>
            <person name="Cowan T.M."/>
            <person name="Smanski M.J."/>
            <person name="Chevrette M.G."/>
            <person name="De Carvalho L.P.S."/>
            <person name="Shen B."/>
        </authorList>
    </citation>
    <scope>NUCLEOTIDE SEQUENCE [LARGE SCALE GENOMIC DNA]</scope>
    <source>
        <strain evidence="3 4">NPDC077409</strain>
    </source>
</reference>
<accession>A0ABW8BRB3</accession>
<evidence type="ECO:0000313" key="3">
    <source>
        <dbReference type="EMBL" id="MFI8748777.1"/>
    </source>
</evidence>
<feature type="compositionally biased region" description="Low complexity" evidence="1">
    <location>
        <begin position="53"/>
        <end position="95"/>
    </location>
</feature>
<dbReference type="Pfam" id="PF13946">
    <property type="entry name" value="DUF4214"/>
    <property type="match status" value="1"/>
</dbReference>
<comment type="caution">
    <text evidence="3">The sequence shown here is derived from an EMBL/GenBank/DDBJ whole genome shotgun (WGS) entry which is preliminary data.</text>
</comment>
<evidence type="ECO:0000256" key="1">
    <source>
        <dbReference type="SAM" id="MobiDB-lite"/>
    </source>
</evidence>
<dbReference type="RefSeq" id="WP_399841706.1">
    <property type="nucleotide sequence ID" value="NZ_JBITWC010000003.1"/>
</dbReference>
<feature type="domain" description="DUF4214" evidence="2">
    <location>
        <begin position="7"/>
        <end position="52"/>
    </location>
</feature>
<dbReference type="EMBL" id="JBITWC010000003">
    <property type="protein sequence ID" value="MFI8748777.1"/>
    <property type="molecule type" value="Genomic_DNA"/>
</dbReference>
<feature type="region of interest" description="Disordered" evidence="1">
    <location>
        <begin position="45"/>
        <end position="95"/>
    </location>
</feature>
<dbReference type="Gene3D" id="1.10.3130.20">
    <property type="entry name" value="Phycobilisome linker domain"/>
    <property type="match status" value="1"/>
</dbReference>
<dbReference type="Proteomes" id="UP001614338">
    <property type="component" value="Unassembled WGS sequence"/>
</dbReference>